<evidence type="ECO:0000313" key="2">
    <source>
        <dbReference type="EMBL" id="STD12957.1"/>
    </source>
</evidence>
<name>A0AAC8VTW0_9ENTR</name>
<accession>A0AAC8VTW0</accession>
<dbReference type="AlphaFoldDB" id="A0AAC8VTW0"/>
<proteinExistence type="predicted"/>
<evidence type="ECO:0000313" key="1">
    <source>
        <dbReference type="EMBL" id="ALB56951.1"/>
    </source>
</evidence>
<organism evidence="1 3">
    <name type="scientific">Cronobacter universalis NCTC 9529</name>
    <dbReference type="NCBI Taxonomy" id="1074000"/>
    <lineage>
        <taxon>Bacteria</taxon>
        <taxon>Pseudomonadati</taxon>
        <taxon>Pseudomonadota</taxon>
        <taxon>Gammaproteobacteria</taxon>
        <taxon>Enterobacterales</taxon>
        <taxon>Enterobacteriaceae</taxon>
        <taxon>Cronobacter</taxon>
    </lineage>
</organism>
<reference evidence="3" key="2">
    <citation type="submission" date="2015-09" db="EMBL/GenBank/DDBJ databases">
        <title>Cronobacter genome sequencing and assembly.</title>
        <authorList>
            <person name="Descombes P."/>
            <person name="Baert L."/>
            <person name="Ngom-Bru C."/>
            <person name="Barretto C."/>
        </authorList>
    </citation>
    <scope>NUCLEOTIDE SEQUENCE [LARGE SCALE GENOMIC DNA]</scope>
    <source>
        <strain evidence="3">NCTC 9529</strain>
    </source>
</reference>
<reference evidence="2 4" key="4">
    <citation type="submission" date="2018-06" db="EMBL/GenBank/DDBJ databases">
        <authorList>
            <consortium name="Pathogen Informatics"/>
            <person name="Doyle S."/>
        </authorList>
    </citation>
    <scope>NUCLEOTIDE SEQUENCE [LARGE SCALE GENOMIC DNA]</scope>
    <source>
        <strain evidence="4">NCTC 9529</strain>
        <strain evidence="2">NCTC9529</strain>
    </source>
</reference>
<dbReference type="RefSeq" id="WP_038856529.1">
    <property type="nucleotide sequence ID" value="NZ_CP012257.1"/>
</dbReference>
<gene>
    <name evidence="1" type="ORF">AFK65_14550</name>
    <name evidence="2" type="ORF">NCTC9529_02979</name>
</gene>
<evidence type="ECO:0000313" key="3">
    <source>
        <dbReference type="Proteomes" id="UP000061974"/>
    </source>
</evidence>
<reference evidence="3" key="1">
    <citation type="submission" date="2015-07" db="EMBL/GenBank/DDBJ databases">
        <authorList>
            <person name="Moine D."/>
            <person name="Kassam M."/>
        </authorList>
    </citation>
    <scope>NUCLEOTIDE SEQUENCE [LARGE SCALE GENOMIC DNA]</scope>
    <source>
        <strain evidence="3">NCTC 9529</strain>
    </source>
</reference>
<dbReference type="EMBL" id="UFYH01000001">
    <property type="protein sequence ID" value="STD12957.1"/>
    <property type="molecule type" value="Genomic_DNA"/>
</dbReference>
<dbReference type="Proteomes" id="UP000061974">
    <property type="component" value="Chromosome"/>
</dbReference>
<keyword evidence="4" id="KW-1185">Reference proteome</keyword>
<reference evidence="1 3" key="3">
    <citation type="journal article" date="2016" name="Genome Announc.">
        <title>Fully Closed Genome Sequences of Five Type Strains of the Genus Cronobacter and One Cronobacter sakazakii Strain.</title>
        <authorList>
            <person name="Moine D."/>
            <person name="Kassam M."/>
            <person name="Baert L."/>
            <person name="Tang Y."/>
            <person name="Barretto C."/>
            <person name="Ngom Bru C."/>
            <person name="Klijn A."/>
            <person name="Descombes P."/>
        </authorList>
    </citation>
    <scope>NUCLEOTIDE SEQUENCE [LARGE SCALE GENOMIC DNA]</scope>
    <source>
        <strain evidence="1 3">NCTC 9529</strain>
    </source>
</reference>
<dbReference type="Proteomes" id="UP000254849">
    <property type="component" value="Unassembled WGS sequence"/>
</dbReference>
<dbReference type="KEGG" id="cui:AFK65_14550"/>
<evidence type="ECO:0000313" key="4">
    <source>
        <dbReference type="Proteomes" id="UP000254849"/>
    </source>
</evidence>
<sequence length="415" mass="48180">MPPIDRLISATRLNVTARVTPKLYETTILRLKFIAEQLGLPLDVKVVYSSSRRVEHVTVSGMVWLIYDQYLGQTMNMLNRLFIEAEDARPSLVYLHKVLAERLVEVGQFANALHCASAYHSSREVLRSRSSDYAWRNVLTKTHERFLLYHEFGHRIFSNPALMPVKREHVQFLIQHQAQVTRRPLKAILRAMRKAPSAARHHQNLKAAIRDLRLEYESEEGRHFRQAQLSSLAQSQTEEEVFCDVFASDFVLIEALNDGDDLIEVLRALYVGFYHLQALEYLRRFPSLTSDSTDWLTDNMPHIQLRSHCLRAHLIFLYQTELRVKQQLDDNLVADKVRAFEIQLMEDQKRHYDVIYDSAIRLCYSLRLNDKLPELGRETMATLQAGLQDSQSASTQLPTDDELRKIILILTGWLP</sequence>
<protein>
    <submittedName>
        <fullName evidence="1">Uncharacterized protein</fullName>
    </submittedName>
</protein>
<dbReference type="EMBL" id="CP012257">
    <property type="protein sequence ID" value="ALB56951.1"/>
    <property type="molecule type" value="Genomic_DNA"/>
</dbReference>